<evidence type="ECO:0000313" key="1">
    <source>
        <dbReference type="EMBL" id="KWS05540.1"/>
    </source>
</evidence>
<proteinExistence type="predicted"/>
<gene>
    <name evidence="1" type="ORF">AZ78_3092</name>
</gene>
<accession>A0A120AH34</accession>
<reference evidence="1 2" key="1">
    <citation type="journal article" date="2014" name="Genome Announc.">
        <title>Draft Genome Sequence of Lysobacter capsici AZ78, a Bacterium Antagonistic to Plant-Pathogenic Oomycetes.</title>
        <authorList>
            <person name="Puopolo G."/>
            <person name="Sonego P."/>
            <person name="Engelen K."/>
            <person name="Pertot I."/>
        </authorList>
    </citation>
    <scope>NUCLEOTIDE SEQUENCE [LARGE SCALE GENOMIC DNA]</scope>
    <source>
        <strain evidence="1 2">AZ78</strain>
    </source>
</reference>
<dbReference type="EMBL" id="JAJA02000001">
    <property type="protein sequence ID" value="KWS05540.1"/>
    <property type="molecule type" value="Genomic_DNA"/>
</dbReference>
<sequence>MVLCLLSGQSLAGGEIVPTDDPGSDCVAATIATRRSAANRTYDEAYCSVNKDPTAYRTCLKNAAANPTIAFFTDRCGDAEDGAYVSFNGQTHQVRRKSESPHRLVRYAGTYTGEGVSVRVVPGKLIERFVEDGEVLGVTYSVDVFITRGGETVKIAAIYDDRR</sequence>
<protein>
    <submittedName>
        <fullName evidence="1">Uncharacterized protein</fullName>
    </submittedName>
</protein>
<evidence type="ECO:0000313" key="2">
    <source>
        <dbReference type="Proteomes" id="UP000023435"/>
    </source>
</evidence>
<dbReference type="Proteomes" id="UP000023435">
    <property type="component" value="Unassembled WGS sequence"/>
</dbReference>
<keyword evidence="2" id="KW-1185">Reference proteome</keyword>
<organism evidence="1 2">
    <name type="scientific">Lysobacter capsici AZ78</name>
    <dbReference type="NCBI Taxonomy" id="1444315"/>
    <lineage>
        <taxon>Bacteria</taxon>
        <taxon>Pseudomonadati</taxon>
        <taxon>Pseudomonadota</taxon>
        <taxon>Gammaproteobacteria</taxon>
        <taxon>Lysobacterales</taxon>
        <taxon>Lysobacteraceae</taxon>
        <taxon>Lysobacter</taxon>
    </lineage>
</organism>
<comment type="caution">
    <text evidence="1">The sequence shown here is derived from an EMBL/GenBank/DDBJ whole genome shotgun (WGS) entry which is preliminary data.</text>
</comment>
<dbReference type="AlphaFoldDB" id="A0A120AH34"/>
<name>A0A120AH34_9GAMM</name>